<evidence type="ECO:0000313" key="1">
    <source>
        <dbReference type="EMBL" id="SMR01137.1"/>
    </source>
</evidence>
<dbReference type="EMBL" id="LT853885">
    <property type="protein sequence ID" value="SMR01422.1"/>
    <property type="molecule type" value="Genomic_DNA"/>
</dbReference>
<dbReference type="KEGG" id="xfr:BER92_00505"/>
<accession>A0A1Y6HHV8</accession>
<dbReference type="RefSeq" id="WP_002804608.1">
    <property type="nucleotide sequence ID" value="NZ_CP016830.1"/>
</dbReference>
<proteinExistence type="predicted"/>
<reference evidence="2 4" key="2">
    <citation type="submission" date="2017-05" db="EMBL/GenBank/DDBJ databases">
        <authorList>
            <person name="Song R."/>
            <person name="Chenine A.L."/>
            <person name="Ruprecht R.M."/>
        </authorList>
    </citation>
    <scope>NUCLEOTIDE SEQUENCE [LARGE SCALE GENOMIC DNA]</scope>
    <source>
        <strain evidence="2">PD5205</strain>
    </source>
</reference>
<dbReference type="GeneID" id="61896165"/>
<evidence type="ECO:0000313" key="4">
    <source>
        <dbReference type="Proteomes" id="UP000195953"/>
    </source>
</evidence>
<dbReference type="EMBL" id="LT853882">
    <property type="protein sequence ID" value="SMR01137.1"/>
    <property type="molecule type" value="Genomic_DNA"/>
</dbReference>
<dbReference type="AlphaFoldDB" id="A0A1Y6HHV8"/>
<sequence length="84" mass="9532">MAEDTSFRCILDRISDIRVVLEPIADKWSIMIMTVVCNRATALRQLERVGLISRKVILSSLVAVQYRRTALGDKLEAPRVALLY</sequence>
<organism evidence="2 4">
    <name type="scientific">Xanthomonas fragariae</name>
    <dbReference type="NCBI Taxonomy" id="48664"/>
    <lineage>
        <taxon>Bacteria</taxon>
        <taxon>Pseudomonadati</taxon>
        <taxon>Pseudomonadota</taxon>
        <taxon>Gammaproteobacteria</taxon>
        <taxon>Lysobacterales</taxon>
        <taxon>Lysobacteraceae</taxon>
        <taxon>Xanthomonas</taxon>
    </lineage>
</organism>
<dbReference type="Proteomes" id="UP000195953">
    <property type="component" value="Chromosome 1"/>
</dbReference>
<dbReference type="SUPFAM" id="SSF46785">
    <property type="entry name" value="Winged helix' DNA-binding domain"/>
    <property type="match status" value="1"/>
</dbReference>
<dbReference type="eggNOG" id="COG1733">
    <property type="taxonomic scope" value="Bacteria"/>
</dbReference>
<dbReference type="InterPro" id="IPR036390">
    <property type="entry name" value="WH_DNA-bd_sf"/>
</dbReference>
<gene>
    <name evidence="2" type="ORF">PD5205_00100</name>
    <name evidence="1" type="ORF">PD885_03918</name>
</gene>
<dbReference type="Proteomes" id="UP000195877">
    <property type="component" value="Chromosome 1"/>
</dbReference>
<name>A0A1Y6HHV8_9XANT</name>
<protein>
    <submittedName>
        <fullName evidence="2">Uncharacterized protein</fullName>
    </submittedName>
</protein>
<evidence type="ECO:0000313" key="2">
    <source>
        <dbReference type="EMBL" id="SMR01422.1"/>
    </source>
</evidence>
<evidence type="ECO:0000313" key="3">
    <source>
        <dbReference type="Proteomes" id="UP000195877"/>
    </source>
</evidence>
<reference evidence="1 3" key="1">
    <citation type="submission" date="2017-05" db="EMBL/GenBank/DDBJ databases">
        <authorList>
            <person name="Blom J."/>
        </authorList>
    </citation>
    <scope>NUCLEOTIDE SEQUENCE [LARGE SCALE GENOMIC DNA]</scope>
    <source>
        <strain evidence="1">PD885</strain>
    </source>
</reference>
<keyword evidence="3" id="KW-1185">Reference proteome</keyword>